<dbReference type="OrthoDB" id="211613at2"/>
<reference evidence="1 2" key="1">
    <citation type="submission" date="2019-02" db="EMBL/GenBank/DDBJ databases">
        <title>Deep-cultivation of Planctomycetes and their phenomic and genomic characterization uncovers novel biology.</title>
        <authorList>
            <person name="Wiegand S."/>
            <person name="Jogler M."/>
            <person name="Boedeker C."/>
            <person name="Pinto D."/>
            <person name="Vollmers J."/>
            <person name="Rivas-Marin E."/>
            <person name="Kohn T."/>
            <person name="Peeters S.H."/>
            <person name="Heuer A."/>
            <person name="Rast P."/>
            <person name="Oberbeckmann S."/>
            <person name="Bunk B."/>
            <person name="Jeske O."/>
            <person name="Meyerdierks A."/>
            <person name="Storesund J.E."/>
            <person name="Kallscheuer N."/>
            <person name="Luecker S."/>
            <person name="Lage O.M."/>
            <person name="Pohl T."/>
            <person name="Merkel B.J."/>
            <person name="Hornburger P."/>
            <person name="Mueller R.-W."/>
            <person name="Bruemmer F."/>
            <person name="Labrenz M."/>
            <person name="Spormann A.M."/>
            <person name="Op den Camp H."/>
            <person name="Overmann J."/>
            <person name="Amann R."/>
            <person name="Jetten M.S.M."/>
            <person name="Mascher T."/>
            <person name="Medema M.H."/>
            <person name="Devos D.P."/>
            <person name="Kaster A.-K."/>
            <person name="Ovreas L."/>
            <person name="Rohde M."/>
            <person name="Galperin M.Y."/>
            <person name="Jogler C."/>
        </authorList>
    </citation>
    <scope>NUCLEOTIDE SEQUENCE [LARGE SCALE GENOMIC DNA]</scope>
    <source>
        <strain evidence="1 2">Pan44</strain>
    </source>
</reference>
<dbReference type="Proteomes" id="UP000315700">
    <property type="component" value="Chromosome"/>
</dbReference>
<gene>
    <name evidence="1" type="ORF">Pan44_32450</name>
</gene>
<organism evidence="1 2">
    <name type="scientific">Caulifigura coniformis</name>
    <dbReference type="NCBI Taxonomy" id="2527983"/>
    <lineage>
        <taxon>Bacteria</taxon>
        <taxon>Pseudomonadati</taxon>
        <taxon>Planctomycetota</taxon>
        <taxon>Planctomycetia</taxon>
        <taxon>Planctomycetales</taxon>
        <taxon>Planctomycetaceae</taxon>
        <taxon>Caulifigura</taxon>
    </lineage>
</organism>
<proteinExistence type="predicted"/>
<dbReference type="AlphaFoldDB" id="A0A517SGE8"/>
<name>A0A517SGE8_9PLAN</name>
<evidence type="ECO:0000313" key="2">
    <source>
        <dbReference type="Proteomes" id="UP000315700"/>
    </source>
</evidence>
<sequence length="375" mass="38649">MAHAYTPGLLVSPRMRLRVRRVLPISGEVLVSHGEKVEARQVVARTFMPGDVTPVNIANQMSLSPSEVAAAMLKKVGDPVAKGDVLARSKGMFGFFKTEFAAPTSGTIESISDVTGQVMIRGAALPVQVLAYAGGTVVEVLPQEGVIVEADVAFAQGVFGVGGEAFGVLKVVCANPSEDLTPDRITADCKNAVIVGGARIHEAAVRRAVEVGVSAIIAGGIDDADLKAILGYDLGVAITGSEKIGLTLIITEGFGDIAMADRTFALLKKHAGADVSVNGATQIRAGVMRPEIVIPVADSANVGSVQEAHGGGFLEIGSQVRIIRDPYFGILGKVTALPHQPTVLGSGSSARVLEVACADGKTVTVPRANVEITGG</sequence>
<dbReference type="EMBL" id="CP036271">
    <property type="protein sequence ID" value="QDT55203.1"/>
    <property type="molecule type" value="Genomic_DNA"/>
</dbReference>
<protein>
    <submittedName>
        <fullName evidence="1">Uncharacterized protein</fullName>
    </submittedName>
</protein>
<keyword evidence="2" id="KW-1185">Reference proteome</keyword>
<dbReference type="KEGG" id="ccos:Pan44_32450"/>
<dbReference type="InParanoid" id="A0A517SGE8"/>
<evidence type="ECO:0000313" key="1">
    <source>
        <dbReference type="EMBL" id="QDT55203.1"/>
    </source>
</evidence>
<accession>A0A517SGE8</accession>